<dbReference type="Pfam" id="PF12704">
    <property type="entry name" value="MacB_PCD"/>
    <property type="match status" value="1"/>
</dbReference>
<keyword evidence="2" id="KW-1003">Cell membrane</keyword>
<feature type="transmembrane region" description="Helical" evidence="7">
    <location>
        <begin position="738"/>
        <end position="760"/>
    </location>
</feature>
<sequence>MSAVWRASRAAVKRRRLQTFTLGVVVMVSSMMAVATLSLLAAISGPFDKAFNAAHGAHIVAEYDRAKVTETQLAQTAHASGVTEASGPYPLAVLNHPAMVGGRPIGLAGSFTAVGRDRPDSAVDKLQLSSGRWAAAPDEIVLNMPKDLGAQQIRYDSRVTLADGTSLKVVGYASSASNSADGWVTPAEAKALGATSEQMLYRFSDAGSDTALTKDMATATKDLPSGSLTGTSSYLGIKANLAKGPGTYLPFLTVFGILGLLVSVLIVGNVVSGAVVSGYRHIGVLKALGFTPDQVTGVYLTMVTFPAVLGCAVGTAVGSVVGEKLVHQAFWGIFNNDLVLADTSVPAWIYPAVLIGMPVLVAVSALIPALKARRLPAAVAISAGSVQQTGRGLAVQRRLGRSGLPRPVSLGLGWPFARPGRTALTLSTVVLGVTTVTMAIGLSASVVKYGDVQKQTDRIQVSVAVDNPKFGQTAPAHSDDQLFALLRSMPGAVHVSADTPLQTRMAGYPGVVRMAVETGDTDALHPDLVHGRWPSGPGEVVVDSEFWHAHGAALGQTITLDDSDGRPRSETIVGETAGGWDITSTDWDHFAKLGPSGRAATFSVGLSKGTNPQSFAAAVRKADPGIQASVNGGTDTMQKVMVSVISSLTVMLMIVAALGVFNTVVLNTRERRKDLGMLKAVGMTPRQVVTMVVISMAALGLVGGVVGVPLGMAVHRIVIPLTGHSTHLDLPSSLLHVWDWRMLALLGLSGAVIGALGAWLPSIRAAKAPVAEVLRTE</sequence>
<evidence type="ECO:0000256" key="1">
    <source>
        <dbReference type="ARBA" id="ARBA00004651"/>
    </source>
</evidence>
<feature type="transmembrane region" description="Helical" evidence="7">
    <location>
        <begin position="20"/>
        <end position="43"/>
    </location>
</feature>
<comment type="subcellular location">
    <subcellularLocation>
        <location evidence="1">Cell membrane</location>
        <topology evidence="1">Multi-pass membrane protein</topology>
    </subcellularLocation>
</comment>
<evidence type="ECO:0000256" key="3">
    <source>
        <dbReference type="ARBA" id="ARBA00022692"/>
    </source>
</evidence>
<keyword evidence="11" id="KW-1185">Reference proteome</keyword>
<dbReference type="RefSeq" id="WP_344654855.1">
    <property type="nucleotide sequence ID" value="NZ_BAAAQM010000001.1"/>
</dbReference>
<feature type="transmembrane region" description="Helical" evidence="7">
    <location>
        <begin position="348"/>
        <end position="367"/>
    </location>
</feature>
<feature type="domain" description="MacB-like periplasmic core" evidence="9">
    <location>
        <begin position="422"/>
        <end position="621"/>
    </location>
</feature>
<evidence type="ECO:0000259" key="9">
    <source>
        <dbReference type="Pfam" id="PF12704"/>
    </source>
</evidence>
<proteinExistence type="inferred from homology"/>
<accession>A0ABP5BP32</accession>
<evidence type="ECO:0000256" key="4">
    <source>
        <dbReference type="ARBA" id="ARBA00022989"/>
    </source>
</evidence>
<feature type="transmembrane region" description="Helical" evidence="7">
    <location>
        <begin position="248"/>
        <end position="276"/>
    </location>
</feature>
<evidence type="ECO:0000256" key="6">
    <source>
        <dbReference type="ARBA" id="ARBA00038076"/>
    </source>
</evidence>
<comment type="similarity">
    <text evidence="6">Belongs to the ABC-4 integral membrane protein family.</text>
</comment>
<protein>
    <submittedName>
        <fullName evidence="10">FtsX-like permease family protein</fullName>
    </submittedName>
</protein>
<dbReference type="PANTHER" id="PTHR30572">
    <property type="entry name" value="MEMBRANE COMPONENT OF TRANSPORTER-RELATED"/>
    <property type="match status" value="1"/>
</dbReference>
<dbReference type="InterPro" id="IPR025857">
    <property type="entry name" value="MacB_PCD"/>
</dbReference>
<feature type="domain" description="ABC3 transporter permease C-terminal" evidence="8">
    <location>
        <begin position="254"/>
        <end position="376"/>
    </location>
</feature>
<feature type="domain" description="ABC3 transporter permease C-terminal" evidence="8">
    <location>
        <begin position="648"/>
        <end position="769"/>
    </location>
</feature>
<evidence type="ECO:0000256" key="2">
    <source>
        <dbReference type="ARBA" id="ARBA00022475"/>
    </source>
</evidence>
<gene>
    <name evidence="10" type="ORF">GCM10009838_01010</name>
</gene>
<dbReference type="PANTHER" id="PTHR30572:SF4">
    <property type="entry name" value="ABC TRANSPORTER PERMEASE YTRF"/>
    <property type="match status" value="1"/>
</dbReference>
<evidence type="ECO:0000256" key="7">
    <source>
        <dbReference type="SAM" id="Phobius"/>
    </source>
</evidence>
<feature type="transmembrane region" description="Helical" evidence="7">
    <location>
        <begin position="688"/>
        <end position="718"/>
    </location>
</feature>
<keyword evidence="4 7" id="KW-1133">Transmembrane helix</keyword>
<feature type="transmembrane region" description="Helical" evidence="7">
    <location>
        <begin position="423"/>
        <end position="447"/>
    </location>
</feature>
<dbReference type="Pfam" id="PF02687">
    <property type="entry name" value="FtsX"/>
    <property type="match status" value="2"/>
</dbReference>
<dbReference type="InterPro" id="IPR003838">
    <property type="entry name" value="ABC3_permease_C"/>
</dbReference>
<evidence type="ECO:0000259" key="8">
    <source>
        <dbReference type="Pfam" id="PF02687"/>
    </source>
</evidence>
<evidence type="ECO:0000256" key="5">
    <source>
        <dbReference type="ARBA" id="ARBA00023136"/>
    </source>
</evidence>
<comment type="caution">
    <text evidence="10">The sequence shown here is derived from an EMBL/GenBank/DDBJ whole genome shotgun (WGS) entry which is preliminary data.</text>
</comment>
<organism evidence="10 11">
    <name type="scientific">Catenulispora subtropica</name>
    <dbReference type="NCBI Taxonomy" id="450798"/>
    <lineage>
        <taxon>Bacteria</taxon>
        <taxon>Bacillati</taxon>
        <taxon>Actinomycetota</taxon>
        <taxon>Actinomycetes</taxon>
        <taxon>Catenulisporales</taxon>
        <taxon>Catenulisporaceae</taxon>
        <taxon>Catenulispora</taxon>
    </lineage>
</organism>
<dbReference type="EMBL" id="BAAAQM010000001">
    <property type="protein sequence ID" value="GAA1949745.1"/>
    <property type="molecule type" value="Genomic_DNA"/>
</dbReference>
<feature type="transmembrane region" description="Helical" evidence="7">
    <location>
        <begin position="297"/>
        <end position="321"/>
    </location>
</feature>
<keyword evidence="3 7" id="KW-0812">Transmembrane</keyword>
<feature type="transmembrane region" description="Helical" evidence="7">
    <location>
        <begin position="644"/>
        <end position="667"/>
    </location>
</feature>
<dbReference type="InterPro" id="IPR050250">
    <property type="entry name" value="Macrolide_Exporter_MacB"/>
</dbReference>
<evidence type="ECO:0000313" key="11">
    <source>
        <dbReference type="Proteomes" id="UP001499854"/>
    </source>
</evidence>
<reference evidence="11" key="1">
    <citation type="journal article" date="2019" name="Int. J. Syst. Evol. Microbiol.">
        <title>The Global Catalogue of Microorganisms (GCM) 10K type strain sequencing project: providing services to taxonomists for standard genome sequencing and annotation.</title>
        <authorList>
            <consortium name="The Broad Institute Genomics Platform"/>
            <consortium name="The Broad Institute Genome Sequencing Center for Infectious Disease"/>
            <person name="Wu L."/>
            <person name="Ma J."/>
        </authorList>
    </citation>
    <scope>NUCLEOTIDE SEQUENCE [LARGE SCALE GENOMIC DNA]</scope>
    <source>
        <strain evidence="11">JCM 16013</strain>
    </source>
</reference>
<name>A0ABP5BP32_9ACTN</name>
<evidence type="ECO:0000313" key="10">
    <source>
        <dbReference type="EMBL" id="GAA1949745.1"/>
    </source>
</evidence>
<dbReference type="Proteomes" id="UP001499854">
    <property type="component" value="Unassembled WGS sequence"/>
</dbReference>
<keyword evidence="5 7" id="KW-0472">Membrane</keyword>